<protein>
    <submittedName>
        <fullName evidence="1">Uncharacterized protein</fullName>
    </submittedName>
</protein>
<sequence length="177" mass="19803">MQACFSAMPKLSVNPCLAVWTTVEGSTLLVFYHQLPLLCDTNGLPKILLSKCHTINLHRPRNVSGNRGNTKSMHGCMHDVMICTLVLSISLSRWSTSGFWTDLSNDFGLSSRTARGTCADPKRQKKTRNMLFIVSNVIFLVPESRLARIIYNARKHSRGPNAPWKVQVSLLTLDQCT</sequence>
<accession>A0A224Y5P0</accession>
<name>A0A224Y5P0_9ACAR</name>
<dbReference type="AlphaFoldDB" id="A0A224Y5P0"/>
<organism evidence="1">
    <name type="scientific">Rhipicephalus zambeziensis</name>
    <dbReference type="NCBI Taxonomy" id="60191"/>
    <lineage>
        <taxon>Eukaryota</taxon>
        <taxon>Metazoa</taxon>
        <taxon>Ecdysozoa</taxon>
        <taxon>Arthropoda</taxon>
        <taxon>Chelicerata</taxon>
        <taxon>Arachnida</taxon>
        <taxon>Acari</taxon>
        <taxon>Parasitiformes</taxon>
        <taxon>Ixodida</taxon>
        <taxon>Ixodoidea</taxon>
        <taxon>Ixodidae</taxon>
        <taxon>Rhipicephalinae</taxon>
        <taxon>Rhipicephalus</taxon>
        <taxon>Rhipicephalus</taxon>
    </lineage>
</organism>
<reference evidence="1" key="1">
    <citation type="journal article" date="2017" name="Parasit. Vectors">
        <title>Sialotranscriptomics of Rhipicephalus zambeziensis reveals intricate expression profiles of secretory proteins and suggests tight temporal transcriptional regulation during blood-feeding.</title>
        <authorList>
            <person name="de Castro M.H."/>
            <person name="de Klerk D."/>
            <person name="Pienaar R."/>
            <person name="Rees D.J.G."/>
            <person name="Mans B.J."/>
        </authorList>
    </citation>
    <scope>NUCLEOTIDE SEQUENCE</scope>
    <source>
        <tissue evidence="1">Salivary glands</tissue>
    </source>
</reference>
<dbReference type="EMBL" id="GFPF01001730">
    <property type="protein sequence ID" value="MAA12876.1"/>
    <property type="molecule type" value="Transcribed_RNA"/>
</dbReference>
<evidence type="ECO:0000313" key="1">
    <source>
        <dbReference type="EMBL" id="MAA12876.1"/>
    </source>
</evidence>
<proteinExistence type="predicted"/>